<organism evidence="1">
    <name type="scientific">Trypanosoma congolense (strain IL3000)</name>
    <dbReference type="NCBI Taxonomy" id="1068625"/>
    <lineage>
        <taxon>Eukaryota</taxon>
        <taxon>Discoba</taxon>
        <taxon>Euglenozoa</taxon>
        <taxon>Kinetoplastea</taxon>
        <taxon>Metakinetoplastina</taxon>
        <taxon>Trypanosomatida</taxon>
        <taxon>Trypanosomatidae</taxon>
        <taxon>Trypanosoma</taxon>
        <taxon>Nannomonas</taxon>
    </lineage>
</organism>
<sequence length="109" mass="12416">MYLLVYTYIHTQTHLFIYIFIYSSRLAAAEGGYHSYIGITCILVKGSSCAHCLSIQISGGCNNPLNEKKRIGKHIHFHELAQLIVMQCPTFVRRMLCLTTAQWRSGYAE</sequence>
<name>G0UKW9_TRYCI</name>
<dbReference type="AlphaFoldDB" id="G0UKW9"/>
<dbReference type="EMBL" id="HE575317">
    <property type="protein sequence ID" value="CCC90024.1"/>
    <property type="molecule type" value="Genomic_DNA"/>
</dbReference>
<gene>
    <name evidence="1" type="ORF">TCIL3000_4_1080</name>
</gene>
<proteinExistence type="predicted"/>
<protein>
    <submittedName>
        <fullName evidence="1">Uncharacterized protein</fullName>
    </submittedName>
</protein>
<reference evidence="1" key="1">
    <citation type="journal article" date="2012" name="Proc. Natl. Acad. Sci. U.S.A.">
        <title>Antigenic diversity is generated by distinct evolutionary mechanisms in African trypanosome species.</title>
        <authorList>
            <person name="Jackson A.P."/>
            <person name="Berry A."/>
            <person name="Aslett M."/>
            <person name="Allison H.C."/>
            <person name="Burton P."/>
            <person name="Vavrova-Anderson J."/>
            <person name="Brown R."/>
            <person name="Browne H."/>
            <person name="Corton N."/>
            <person name="Hauser H."/>
            <person name="Gamble J."/>
            <person name="Gilderthorp R."/>
            <person name="Marcello L."/>
            <person name="McQuillan J."/>
            <person name="Otto T.D."/>
            <person name="Quail M.A."/>
            <person name="Sanders M.J."/>
            <person name="van Tonder A."/>
            <person name="Ginger M.L."/>
            <person name="Field M.C."/>
            <person name="Barry J.D."/>
            <person name="Hertz-Fowler C."/>
            <person name="Berriman M."/>
        </authorList>
    </citation>
    <scope>NUCLEOTIDE SEQUENCE</scope>
    <source>
        <strain evidence="1">IL3000</strain>
    </source>
</reference>
<accession>G0UKW9</accession>
<evidence type="ECO:0000313" key="1">
    <source>
        <dbReference type="EMBL" id="CCC90024.1"/>
    </source>
</evidence>